<evidence type="ECO:0000256" key="3">
    <source>
        <dbReference type="ARBA" id="ARBA00022630"/>
    </source>
</evidence>
<dbReference type="InterPro" id="IPR006094">
    <property type="entry name" value="Oxid_FAD_bind_N"/>
</dbReference>
<dbReference type="GO" id="GO:0071949">
    <property type="term" value="F:FAD binding"/>
    <property type="evidence" value="ECO:0007669"/>
    <property type="project" value="InterPro"/>
</dbReference>
<evidence type="ECO:0000256" key="1">
    <source>
        <dbReference type="ARBA" id="ARBA00001974"/>
    </source>
</evidence>
<dbReference type="Gene3D" id="3.30.43.10">
    <property type="entry name" value="Uridine Diphospho-n-acetylenolpyruvylglucosamine Reductase, domain 2"/>
    <property type="match status" value="1"/>
</dbReference>
<feature type="domain" description="FAD-binding PCMH-type" evidence="6">
    <location>
        <begin position="41"/>
        <end position="211"/>
    </location>
</feature>
<dbReference type="PROSITE" id="PS00862">
    <property type="entry name" value="OX2_COVAL_FAD"/>
    <property type="match status" value="1"/>
</dbReference>
<dbReference type="PANTHER" id="PTHR42973">
    <property type="entry name" value="BINDING OXIDOREDUCTASE, PUTATIVE (AFU_ORTHOLOGUE AFUA_1G17690)-RELATED"/>
    <property type="match status" value="1"/>
</dbReference>
<accession>A0A643JY15</accession>
<sequence length="468" mass="51230">MSTHTIGDQQLQVIHAAFTGTLVQPEDPGFDDARAIWNGMVDKYPLLIARCADVDDVVTAVNFARENDLPVAIRGGGHNVAGSAICDDGLVIDLSEMTNVVVDTETRRASVQGGATIGDVDRATQRHGLATALGVVSETGIAGLTLNGGLGHLRRKYGLSLDNLTSVEIVTADGVVRTASDEENTDLFWAIRGGGGNFGVVTNFEYKLHEVGPDVNMLFTWYGGDDVEDALRAFREYTTAASRDGSVVAFYAFVPEDETFPEESWGDPAIAMIGCYDGPTDEAEAEFRELRTVAEPIADMSGPIEYTALQTLLDEDYPDGLRYYWKAVYVEELTDDIVDLVVRYGADSPSHLSTVDVWHLGGAIGDVEPDATAFWHRTNDYMLTFEANWEDPAVDDENVAWVRNGIEELREMLVTTGGYGNFPGFGEDPSQTLFGDNYNRLVDVKTVYDPENLFKLNTNIEPHEQPSE</sequence>
<evidence type="ECO:0000259" key="6">
    <source>
        <dbReference type="PROSITE" id="PS51387"/>
    </source>
</evidence>
<dbReference type="InterPro" id="IPR036318">
    <property type="entry name" value="FAD-bd_PCMH-like_sf"/>
</dbReference>
<dbReference type="PANTHER" id="PTHR42973:SF39">
    <property type="entry name" value="FAD-BINDING PCMH-TYPE DOMAIN-CONTAINING PROTEIN"/>
    <property type="match status" value="1"/>
</dbReference>
<comment type="cofactor">
    <cofactor evidence="1">
        <name>FAD</name>
        <dbReference type="ChEBI" id="CHEBI:57692"/>
    </cofactor>
</comment>
<comment type="caution">
    <text evidence="7">The sequence shown here is derived from an EMBL/GenBank/DDBJ whole genome shotgun (WGS) entry which is preliminary data.</text>
</comment>
<keyword evidence="3" id="KW-0285">Flavoprotein</keyword>
<organism evidence="7">
    <name type="scientific">Haloferax sp. CBA1149</name>
    <dbReference type="NCBI Taxonomy" id="2650753"/>
    <lineage>
        <taxon>Archaea</taxon>
        <taxon>Methanobacteriati</taxon>
        <taxon>Methanobacteriota</taxon>
        <taxon>Stenosarchaea group</taxon>
        <taxon>Halobacteria</taxon>
        <taxon>Halobacteriales</taxon>
        <taxon>Haloferacaceae</taxon>
        <taxon>Haloferax</taxon>
    </lineage>
</organism>
<dbReference type="RefSeq" id="WP_151137207.1">
    <property type="nucleotide sequence ID" value="NZ_VZUS01000001.1"/>
</dbReference>
<dbReference type="InterPro" id="IPR006093">
    <property type="entry name" value="Oxy_OxRdtase_FAD_BS"/>
</dbReference>
<name>A0A643JY15_9EURY</name>
<dbReference type="InterPro" id="IPR016167">
    <property type="entry name" value="FAD-bd_PCMH_sub1"/>
</dbReference>
<dbReference type="Gene3D" id="3.30.465.10">
    <property type="match status" value="1"/>
</dbReference>
<dbReference type="Gene3D" id="3.40.462.20">
    <property type="match status" value="1"/>
</dbReference>
<dbReference type="InterPro" id="IPR050416">
    <property type="entry name" value="FAD-linked_Oxidoreductase"/>
</dbReference>
<dbReference type="Pfam" id="PF01565">
    <property type="entry name" value="FAD_binding_4"/>
    <property type="match status" value="1"/>
</dbReference>
<dbReference type="GO" id="GO:0016491">
    <property type="term" value="F:oxidoreductase activity"/>
    <property type="evidence" value="ECO:0007669"/>
    <property type="project" value="UniProtKB-KW"/>
</dbReference>
<reference evidence="7" key="1">
    <citation type="submission" date="2019-09" db="EMBL/GenBank/DDBJ databases">
        <title>Genomic analysis of Haloferax sp. CBA1149.</title>
        <authorList>
            <person name="Roh S.W."/>
        </authorList>
    </citation>
    <scope>NUCLEOTIDE SEQUENCE</scope>
    <source>
        <strain evidence="7">CBA1149</strain>
    </source>
</reference>
<keyword evidence="5" id="KW-0560">Oxidoreductase</keyword>
<protein>
    <submittedName>
        <fullName evidence="7">FAD-binding oxidoreductase</fullName>
    </submittedName>
</protein>
<dbReference type="InterPro" id="IPR016169">
    <property type="entry name" value="FAD-bd_PCMH_sub2"/>
</dbReference>
<evidence type="ECO:0000256" key="5">
    <source>
        <dbReference type="ARBA" id="ARBA00023002"/>
    </source>
</evidence>
<dbReference type="InterPro" id="IPR016166">
    <property type="entry name" value="FAD-bd_PCMH"/>
</dbReference>
<dbReference type="SUPFAM" id="SSF56176">
    <property type="entry name" value="FAD-binding/transporter-associated domain-like"/>
    <property type="match status" value="1"/>
</dbReference>
<dbReference type="InterPro" id="IPR012951">
    <property type="entry name" value="BBE"/>
</dbReference>
<keyword evidence="4" id="KW-0274">FAD</keyword>
<dbReference type="PROSITE" id="PS51387">
    <property type="entry name" value="FAD_PCMH"/>
    <property type="match status" value="1"/>
</dbReference>
<dbReference type="AlphaFoldDB" id="A0A643JY15"/>
<evidence type="ECO:0000313" key="7">
    <source>
        <dbReference type="EMBL" id="KAB1188014.1"/>
    </source>
</evidence>
<dbReference type="EMBL" id="VZUS01000001">
    <property type="protein sequence ID" value="KAB1188014.1"/>
    <property type="molecule type" value="Genomic_DNA"/>
</dbReference>
<evidence type="ECO:0000256" key="4">
    <source>
        <dbReference type="ARBA" id="ARBA00022827"/>
    </source>
</evidence>
<evidence type="ECO:0000256" key="2">
    <source>
        <dbReference type="ARBA" id="ARBA00005466"/>
    </source>
</evidence>
<dbReference type="Pfam" id="PF08031">
    <property type="entry name" value="BBE"/>
    <property type="match status" value="1"/>
</dbReference>
<proteinExistence type="inferred from homology"/>
<gene>
    <name evidence="7" type="ORF">Hfx1149_08195</name>
</gene>
<comment type="similarity">
    <text evidence="2">Belongs to the oxygen-dependent FAD-linked oxidoreductase family.</text>
</comment>